<dbReference type="Gene3D" id="3.40.50.10810">
    <property type="entry name" value="Tandem AAA-ATPase domain"/>
    <property type="match status" value="1"/>
</dbReference>
<evidence type="ECO:0000259" key="5">
    <source>
        <dbReference type="Pfam" id="PF00271"/>
    </source>
</evidence>
<dbReference type="PANTHER" id="PTHR45626">
    <property type="entry name" value="TRANSCRIPTION TERMINATION FACTOR 2-RELATED"/>
    <property type="match status" value="1"/>
</dbReference>
<dbReference type="Pfam" id="PF00271">
    <property type="entry name" value="Helicase_C"/>
    <property type="match status" value="1"/>
</dbReference>
<evidence type="ECO:0008006" key="8">
    <source>
        <dbReference type="Google" id="ProtNLM"/>
    </source>
</evidence>
<dbReference type="RefSeq" id="XP_066630972.1">
    <property type="nucleotide sequence ID" value="XM_066778535.1"/>
</dbReference>
<dbReference type="InterPro" id="IPR050628">
    <property type="entry name" value="SNF2_RAD54_helicase_TF"/>
</dbReference>
<evidence type="ECO:0000313" key="7">
    <source>
        <dbReference type="Proteomes" id="UP001430584"/>
    </source>
</evidence>
<organism evidence="6 7">
    <name type="scientific">Diplodia seriata</name>
    <dbReference type="NCBI Taxonomy" id="420778"/>
    <lineage>
        <taxon>Eukaryota</taxon>
        <taxon>Fungi</taxon>
        <taxon>Dikarya</taxon>
        <taxon>Ascomycota</taxon>
        <taxon>Pezizomycotina</taxon>
        <taxon>Dothideomycetes</taxon>
        <taxon>Dothideomycetes incertae sedis</taxon>
        <taxon>Botryosphaeriales</taxon>
        <taxon>Botryosphaeriaceae</taxon>
        <taxon>Diplodia</taxon>
    </lineage>
</organism>
<gene>
    <name evidence="6" type="ORF">SLS55_007111</name>
</gene>
<feature type="domain" description="SNF2 N-terminal" evidence="4">
    <location>
        <begin position="1"/>
        <end position="129"/>
    </location>
</feature>
<dbReference type="Gene3D" id="3.40.50.300">
    <property type="entry name" value="P-loop containing nucleotide triphosphate hydrolases"/>
    <property type="match status" value="1"/>
</dbReference>
<dbReference type="Pfam" id="PF00176">
    <property type="entry name" value="SNF2-rel_dom"/>
    <property type="match status" value="1"/>
</dbReference>
<dbReference type="InterPro" id="IPR000330">
    <property type="entry name" value="SNF2_N"/>
</dbReference>
<evidence type="ECO:0000256" key="2">
    <source>
        <dbReference type="ARBA" id="ARBA00022801"/>
    </source>
</evidence>
<sequence length="252" mass="28614">MTGTPVQNSLNDFASLLEFLRIHPFEEPSAFDEMIQKPWKEGNVEEATERIKRLVQCIVLRRLKTTIQLPDRYDIFQYVDFTAEEHAFYRQVSCPVEEMLDHLAHQQVTERGQFLSVIQRINILRMICNLGDTDISPSFQLTEPAGPSVEPSLRKTTAQSIFESLVSLGQAVCVSVVFSFWTRSLDMVQRALQISGIDTVRFDGRVSARDRKKALERFRNDPQVRVMLITTSCGAVGYDLIAPFPAASTTHS</sequence>
<dbReference type="InterPro" id="IPR038718">
    <property type="entry name" value="SNF2-like_sf"/>
</dbReference>
<evidence type="ECO:0000256" key="3">
    <source>
        <dbReference type="ARBA" id="ARBA00022840"/>
    </source>
</evidence>
<dbReference type="GeneID" id="92011196"/>
<dbReference type="InterPro" id="IPR001650">
    <property type="entry name" value="Helicase_C-like"/>
</dbReference>
<evidence type="ECO:0000259" key="4">
    <source>
        <dbReference type="Pfam" id="PF00176"/>
    </source>
</evidence>
<dbReference type="Proteomes" id="UP001430584">
    <property type="component" value="Unassembled WGS sequence"/>
</dbReference>
<dbReference type="InterPro" id="IPR027417">
    <property type="entry name" value="P-loop_NTPase"/>
</dbReference>
<dbReference type="EMBL" id="JAJVCZ030000007">
    <property type="protein sequence ID" value="KAL0257943.1"/>
    <property type="molecule type" value="Genomic_DNA"/>
</dbReference>
<comment type="caution">
    <text evidence="6">The sequence shown here is derived from an EMBL/GenBank/DDBJ whole genome shotgun (WGS) entry which is preliminary data.</text>
</comment>
<evidence type="ECO:0000313" key="6">
    <source>
        <dbReference type="EMBL" id="KAL0257943.1"/>
    </source>
</evidence>
<name>A0ABR3CBC9_9PEZI</name>
<keyword evidence="3" id="KW-0067">ATP-binding</keyword>
<dbReference type="InterPro" id="IPR049730">
    <property type="entry name" value="SNF2/RAD54-like_C"/>
</dbReference>
<evidence type="ECO:0000256" key="1">
    <source>
        <dbReference type="ARBA" id="ARBA00022741"/>
    </source>
</evidence>
<proteinExistence type="predicted"/>
<keyword evidence="1" id="KW-0547">Nucleotide-binding</keyword>
<keyword evidence="7" id="KW-1185">Reference proteome</keyword>
<dbReference type="SUPFAM" id="SSF52540">
    <property type="entry name" value="P-loop containing nucleoside triphosphate hydrolases"/>
    <property type="match status" value="2"/>
</dbReference>
<reference evidence="6 7" key="1">
    <citation type="submission" date="2024-02" db="EMBL/GenBank/DDBJ databases">
        <title>De novo assembly and annotation of 12 fungi associated with fruit tree decline syndrome in Ontario, Canada.</title>
        <authorList>
            <person name="Sulman M."/>
            <person name="Ellouze W."/>
            <person name="Ilyukhin E."/>
        </authorList>
    </citation>
    <scope>NUCLEOTIDE SEQUENCE [LARGE SCALE GENOMIC DNA]</scope>
    <source>
        <strain evidence="6 7">FDS-637</strain>
    </source>
</reference>
<feature type="domain" description="Helicase C-terminal" evidence="5">
    <location>
        <begin position="176"/>
        <end position="240"/>
    </location>
</feature>
<dbReference type="CDD" id="cd18793">
    <property type="entry name" value="SF2_C_SNF"/>
    <property type="match status" value="1"/>
</dbReference>
<protein>
    <recommendedName>
        <fullName evidence="8">Helicase C-terminal domain-containing protein</fullName>
    </recommendedName>
</protein>
<accession>A0ABR3CBC9</accession>
<keyword evidence="2" id="KW-0378">Hydrolase</keyword>